<evidence type="ECO:0000256" key="2">
    <source>
        <dbReference type="PROSITE-ProRule" id="PRU00335"/>
    </source>
</evidence>
<dbReference type="SUPFAM" id="SSF46689">
    <property type="entry name" value="Homeodomain-like"/>
    <property type="match status" value="1"/>
</dbReference>
<evidence type="ECO:0000313" key="4">
    <source>
        <dbReference type="EMBL" id="MEZ0492867.1"/>
    </source>
</evidence>
<evidence type="ECO:0000259" key="3">
    <source>
        <dbReference type="PROSITE" id="PS50977"/>
    </source>
</evidence>
<dbReference type="InterPro" id="IPR009057">
    <property type="entry name" value="Homeodomain-like_sf"/>
</dbReference>
<proteinExistence type="predicted"/>
<evidence type="ECO:0000256" key="1">
    <source>
        <dbReference type="ARBA" id="ARBA00023125"/>
    </source>
</evidence>
<feature type="domain" description="HTH tetR-type" evidence="3">
    <location>
        <begin position="6"/>
        <end position="66"/>
    </location>
</feature>
<keyword evidence="5" id="KW-1185">Reference proteome</keyword>
<organism evidence="4 5">
    <name type="scientific">Kineococcus mangrovi</name>
    <dbReference type="NCBI Taxonomy" id="1660183"/>
    <lineage>
        <taxon>Bacteria</taxon>
        <taxon>Bacillati</taxon>
        <taxon>Actinomycetota</taxon>
        <taxon>Actinomycetes</taxon>
        <taxon>Kineosporiales</taxon>
        <taxon>Kineosporiaceae</taxon>
        <taxon>Kineococcus</taxon>
    </lineage>
</organism>
<reference evidence="4 5" key="1">
    <citation type="submission" date="2024-07" db="EMBL/GenBank/DDBJ databases">
        <authorList>
            <person name="Thanompreechachai J."/>
            <person name="Duangmal K."/>
        </authorList>
    </citation>
    <scope>NUCLEOTIDE SEQUENCE [LARGE SCALE GENOMIC DNA]</scope>
    <source>
        <strain evidence="4 5">TBRC 1896</strain>
    </source>
</reference>
<evidence type="ECO:0000313" key="5">
    <source>
        <dbReference type="Proteomes" id="UP001566476"/>
    </source>
</evidence>
<accession>A0ABV4I6L9</accession>
<dbReference type="InterPro" id="IPR001647">
    <property type="entry name" value="HTH_TetR"/>
</dbReference>
<dbReference type="Proteomes" id="UP001566476">
    <property type="component" value="Unassembled WGS sequence"/>
</dbReference>
<sequence length="195" mass="20983">MDARARRSLERLSAAVLELAADNAPETLSVSEVARCAGVHRSTFYEHSDSPSALLRSVLRDELDDARERHLGGPAARDWTAAVGATTREVLEHLERHRSVYLRSLASPADGTLRTLLADHFAASVLLLLERGAVPSPVTDPQLVARYVAEGTVGALSVWLAHEQRDLDSFLTSCAQLAPSWWPLRVAGGGGGTPT</sequence>
<comment type="caution">
    <text evidence="4">The sequence shown here is derived from an EMBL/GenBank/DDBJ whole genome shotgun (WGS) entry which is preliminary data.</text>
</comment>
<feature type="DNA-binding region" description="H-T-H motif" evidence="2">
    <location>
        <begin position="29"/>
        <end position="48"/>
    </location>
</feature>
<dbReference type="Gene3D" id="1.10.357.10">
    <property type="entry name" value="Tetracycline Repressor, domain 2"/>
    <property type="match status" value="1"/>
</dbReference>
<keyword evidence="1 2" id="KW-0238">DNA-binding</keyword>
<dbReference type="RefSeq" id="WP_370718938.1">
    <property type="nucleotide sequence ID" value="NZ_JBGGTQ010000005.1"/>
</dbReference>
<gene>
    <name evidence="4" type="ORF">AB2L28_11540</name>
</gene>
<dbReference type="EMBL" id="JBGGTQ010000005">
    <property type="protein sequence ID" value="MEZ0492867.1"/>
    <property type="molecule type" value="Genomic_DNA"/>
</dbReference>
<dbReference type="PROSITE" id="PS50977">
    <property type="entry name" value="HTH_TETR_2"/>
    <property type="match status" value="1"/>
</dbReference>
<name>A0ABV4I6L9_9ACTN</name>
<protein>
    <submittedName>
        <fullName evidence="4">TetR/AcrR family transcriptional regulator</fullName>
    </submittedName>
</protein>